<evidence type="ECO:0000313" key="3">
    <source>
        <dbReference type="Proteomes" id="UP001231915"/>
    </source>
</evidence>
<keyword evidence="3" id="KW-1185">Reference proteome</keyword>
<dbReference type="EMBL" id="JASJUT010000001">
    <property type="protein sequence ID" value="MDK2593924.1"/>
    <property type="molecule type" value="Genomic_DNA"/>
</dbReference>
<feature type="domain" description="Type II secretion system protein GspG C-terminal" evidence="1">
    <location>
        <begin position="18"/>
        <end position="95"/>
    </location>
</feature>
<dbReference type="Proteomes" id="UP001231915">
    <property type="component" value="Unassembled WGS sequence"/>
</dbReference>
<reference evidence="2 3" key="1">
    <citation type="submission" date="2023-05" db="EMBL/GenBank/DDBJ databases">
        <title>Pseudoalteromonas ardens sp. nov., Pseudoalteromonas obscura sp. nov., and Pseudoalteromonas umbrosa sp. nov., isolated from the coral Montipora capitata.</title>
        <authorList>
            <person name="Thomas E.M."/>
            <person name="Smith E.M."/>
            <person name="Papke E."/>
            <person name="Shlafstein M.D."/>
            <person name="Oline D.K."/>
            <person name="Videau P."/>
            <person name="Saw J.H."/>
            <person name="Strangman W.K."/>
            <person name="Ushijima B."/>
        </authorList>
    </citation>
    <scope>NUCLEOTIDE SEQUENCE [LARGE SCALE GENOMIC DNA]</scope>
    <source>
        <strain evidence="2 3">P94</strain>
    </source>
</reference>
<dbReference type="InterPro" id="IPR045584">
    <property type="entry name" value="Pilin-like"/>
</dbReference>
<organism evidence="2 3">
    <name type="scientific">Pseudoalteromonas obscura</name>
    <dbReference type="NCBI Taxonomy" id="3048491"/>
    <lineage>
        <taxon>Bacteria</taxon>
        <taxon>Pseudomonadati</taxon>
        <taxon>Pseudomonadota</taxon>
        <taxon>Gammaproteobacteria</taxon>
        <taxon>Alteromonadales</taxon>
        <taxon>Pseudoalteromonadaceae</taxon>
        <taxon>Pseudoalteromonas</taxon>
    </lineage>
</organism>
<sequence>MLFILSTLVPQALYCGSCTINKVESDIMQLGQAIELYESILGKNIKTLKDISQLTQSTPAILYALPDDPWDQRYGYKYLGGRSATFIIWSSGSIDSDSGLIMYAFEKHDGRYTANLMEPTKGQLF</sequence>
<gene>
    <name evidence="2" type="ORF">QNM18_02440</name>
</gene>
<comment type="caution">
    <text evidence="2">The sequence shown here is derived from an EMBL/GenBank/DDBJ whole genome shotgun (WGS) entry which is preliminary data.</text>
</comment>
<dbReference type="Gene3D" id="3.30.700.10">
    <property type="entry name" value="Glycoprotein, Type 4 Pilin"/>
    <property type="match status" value="1"/>
</dbReference>
<dbReference type="RefSeq" id="WP_284136203.1">
    <property type="nucleotide sequence ID" value="NZ_JASJUT010000001.1"/>
</dbReference>
<accession>A0ABT7EF77</accession>
<dbReference type="InterPro" id="IPR013545">
    <property type="entry name" value="T2SS_protein-GspG_C"/>
</dbReference>
<name>A0ABT7EF77_9GAMM</name>
<proteinExistence type="predicted"/>
<dbReference type="SUPFAM" id="SSF54523">
    <property type="entry name" value="Pili subunits"/>
    <property type="match status" value="1"/>
</dbReference>
<evidence type="ECO:0000313" key="2">
    <source>
        <dbReference type="EMBL" id="MDK2593924.1"/>
    </source>
</evidence>
<protein>
    <submittedName>
        <fullName evidence="2">Type II secretion system protein GspG</fullName>
    </submittedName>
</protein>
<dbReference type="Pfam" id="PF08334">
    <property type="entry name" value="T2SSG"/>
    <property type="match status" value="1"/>
</dbReference>
<evidence type="ECO:0000259" key="1">
    <source>
        <dbReference type="Pfam" id="PF08334"/>
    </source>
</evidence>